<dbReference type="STRING" id="1921764.BSR28_05110"/>
<dbReference type="InterPro" id="IPR020084">
    <property type="entry name" value="NUDIX_hydrolase_CS"/>
</dbReference>
<dbReference type="PANTHER" id="PTHR47707">
    <property type="entry name" value="8-OXO-DGTP DIPHOSPHATASE"/>
    <property type="match status" value="1"/>
</dbReference>
<dbReference type="PROSITE" id="PS51462">
    <property type="entry name" value="NUDIX"/>
    <property type="match status" value="1"/>
</dbReference>
<dbReference type="CDD" id="cd03425">
    <property type="entry name" value="NUDIX_MutT_NudA_like"/>
    <property type="match status" value="1"/>
</dbReference>
<feature type="domain" description="Nudix hydrolase" evidence="13">
    <location>
        <begin position="5"/>
        <end position="181"/>
    </location>
</feature>
<dbReference type="Gene3D" id="3.90.79.10">
    <property type="entry name" value="Nucleoside Triphosphate Pyrophosphohydrolase"/>
    <property type="match status" value="1"/>
</dbReference>
<comment type="similarity">
    <text evidence="2 12">Belongs to the Nudix hydrolase family.</text>
</comment>
<evidence type="ECO:0000256" key="1">
    <source>
        <dbReference type="ARBA" id="ARBA00001946"/>
    </source>
</evidence>
<dbReference type="GO" id="GO:0006281">
    <property type="term" value="P:DNA repair"/>
    <property type="evidence" value="ECO:0007669"/>
    <property type="project" value="UniProtKB-KW"/>
</dbReference>
<evidence type="ECO:0000259" key="13">
    <source>
        <dbReference type="PROSITE" id="PS51462"/>
    </source>
</evidence>
<evidence type="ECO:0000256" key="7">
    <source>
        <dbReference type="ARBA" id="ARBA00022801"/>
    </source>
</evidence>
<comment type="catalytic activity">
    <reaction evidence="10">
        <text>8-oxo-dGTP + H2O = 8-oxo-dGMP + diphosphate + H(+)</text>
        <dbReference type="Rhea" id="RHEA:31575"/>
        <dbReference type="ChEBI" id="CHEBI:15377"/>
        <dbReference type="ChEBI" id="CHEBI:15378"/>
        <dbReference type="ChEBI" id="CHEBI:33019"/>
        <dbReference type="ChEBI" id="CHEBI:63224"/>
        <dbReference type="ChEBI" id="CHEBI:77896"/>
        <dbReference type="EC" id="3.6.1.55"/>
    </reaction>
</comment>
<evidence type="ECO:0000256" key="2">
    <source>
        <dbReference type="ARBA" id="ARBA00005582"/>
    </source>
</evidence>
<dbReference type="PROSITE" id="PS00893">
    <property type="entry name" value="NUDIX_BOX"/>
    <property type="match status" value="1"/>
</dbReference>
<keyword evidence="7 12" id="KW-0378">Hydrolase</keyword>
<dbReference type="Pfam" id="PF00293">
    <property type="entry name" value="NUDIX"/>
    <property type="match status" value="1"/>
</dbReference>
<dbReference type="EC" id="3.6.1.55" evidence="11"/>
<evidence type="ECO:0000256" key="8">
    <source>
        <dbReference type="ARBA" id="ARBA00022842"/>
    </source>
</evidence>
<keyword evidence="8" id="KW-0460">Magnesium</keyword>
<dbReference type="GO" id="GO:0044715">
    <property type="term" value="F:8-oxo-dGDP phosphatase activity"/>
    <property type="evidence" value="ECO:0007669"/>
    <property type="project" value="TreeGrafter"/>
</dbReference>
<dbReference type="InterPro" id="IPR000086">
    <property type="entry name" value="NUDIX_hydrolase_dom"/>
</dbReference>
<name>A0A1Q5PK47_9ACTO</name>
<dbReference type="InterPro" id="IPR047127">
    <property type="entry name" value="MutT-like"/>
</dbReference>
<evidence type="ECO:0000256" key="3">
    <source>
        <dbReference type="ARBA" id="ARBA00022457"/>
    </source>
</evidence>
<keyword evidence="4" id="KW-0235">DNA replication</keyword>
<organism evidence="14 15">
    <name type="scientific">Boudabousia liubingyangii</name>
    <dbReference type="NCBI Taxonomy" id="1921764"/>
    <lineage>
        <taxon>Bacteria</taxon>
        <taxon>Bacillati</taxon>
        <taxon>Actinomycetota</taxon>
        <taxon>Actinomycetes</taxon>
        <taxon>Actinomycetales</taxon>
        <taxon>Actinomycetaceae</taxon>
        <taxon>Boudabousia</taxon>
    </lineage>
</organism>
<evidence type="ECO:0000256" key="4">
    <source>
        <dbReference type="ARBA" id="ARBA00022705"/>
    </source>
</evidence>
<keyword evidence="6" id="KW-0227">DNA damage</keyword>
<evidence type="ECO:0000256" key="9">
    <source>
        <dbReference type="ARBA" id="ARBA00023204"/>
    </source>
</evidence>
<dbReference type="GO" id="GO:0006260">
    <property type="term" value="P:DNA replication"/>
    <property type="evidence" value="ECO:0007669"/>
    <property type="project" value="UniProtKB-KW"/>
</dbReference>
<evidence type="ECO:0000313" key="14">
    <source>
        <dbReference type="EMBL" id="OKL46596.1"/>
    </source>
</evidence>
<dbReference type="OrthoDB" id="9804442at2"/>
<comment type="cofactor">
    <cofactor evidence="1">
        <name>Mg(2+)</name>
        <dbReference type="ChEBI" id="CHEBI:18420"/>
    </cofactor>
</comment>
<keyword evidence="3" id="KW-0515">Mutator protein</keyword>
<dbReference type="PANTHER" id="PTHR47707:SF1">
    <property type="entry name" value="NUDIX HYDROLASE FAMILY PROTEIN"/>
    <property type="match status" value="1"/>
</dbReference>
<accession>A0A1Q5PK47</accession>
<keyword evidence="15" id="KW-1185">Reference proteome</keyword>
<dbReference type="GO" id="GO:0046872">
    <property type="term" value="F:metal ion binding"/>
    <property type="evidence" value="ECO:0007669"/>
    <property type="project" value="UniProtKB-KW"/>
</dbReference>
<evidence type="ECO:0000313" key="15">
    <source>
        <dbReference type="Proteomes" id="UP000186785"/>
    </source>
</evidence>
<evidence type="ECO:0000256" key="11">
    <source>
        <dbReference type="ARBA" id="ARBA00038905"/>
    </source>
</evidence>
<dbReference type="AlphaFoldDB" id="A0A1Q5PK47"/>
<evidence type="ECO:0000256" key="12">
    <source>
        <dbReference type="RuleBase" id="RU003476"/>
    </source>
</evidence>
<dbReference type="EMBL" id="MQSV01000005">
    <property type="protein sequence ID" value="OKL46596.1"/>
    <property type="molecule type" value="Genomic_DNA"/>
</dbReference>
<dbReference type="SUPFAM" id="SSF55811">
    <property type="entry name" value="Nudix"/>
    <property type="match status" value="1"/>
</dbReference>
<dbReference type="InterPro" id="IPR015797">
    <property type="entry name" value="NUDIX_hydrolase-like_dom_sf"/>
</dbReference>
<proteinExistence type="inferred from homology"/>
<dbReference type="Proteomes" id="UP000186785">
    <property type="component" value="Unassembled WGS sequence"/>
</dbReference>
<dbReference type="GO" id="GO:0035539">
    <property type="term" value="F:8-oxo-7,8-dihydrodeoxyguanosine triphosphate pyrophosphatase activity"/>
    <property type="evidence" value="ECO:0007669"/>
    <property type="project" value="UniProtKB-EC"/>
</dbReference>
<comment type="caution">
    <text evidence="14">The sequence shown here is derived from an EMBL/GenBank/DDBJ whole genome shotgun (WGS) entry which is preliminary data.</text>
</comment>
<protein>
    <recommendedName>
        <fullName evidence="11">8-oxo-dGTP diphosphatase</fullName>
        <ecNumber evidence="11">3.6.1.55</ecNumber>
    </recommendedName>
</protein>
<gene>
    <name evidence="14" type="ORF">BSR29_07170</name>
</gene>
<dbReference type="PRINTS" id="PR00502">
    <property type="entry name" value="NUDIXFAMILY"/>
</dbReference>
<evidence type="ECO:0000256" key="5">
    <source>
        <dbReference type="ARBA" id="ARBA00022723"/>
    </source>
</evidence>
<dbReference type="InterPro" id="IPR020476">
    <property type="entry name" value="Nudix_hydrolase"/>
</dbReference>
<dbReference type="GO" id="GO:0008413">
    <property type="term" value="F:8-oxo-7,8-dihydroguanosine triphosphate pyrophosphatase activity"/>
    <property type="evidence" value="ECO:0007669"/>
    <property type="project" value="TreeGrafter"/>
</dbReference>
<reference evidence="14 15" key="1">
    <citation type="submission" date="2016-11" db="EMBL/GenBank/DDBJ databases">
        <title>Actinomyces gypaetusis sp. nov. isolated from the vulture Gypaetus barbatus in Qinghai Tibet Plateau China.</title>
        <authorList>
            <person name="Meng X."/>
        </authorList>
    </citation>
    <scope>NUCLEOTIDE SEQUENCE [LARGE SCALE GENOMIC DNA]</scope>
    <source>
        <strain evidence="14 15">VUL4_2</strain>
    </source>
</reference>
<sequence length="187" mass="20741">MVVSMSKLVVAAAIVDELSNPQVLLCAQRSYPAELAGRWELPGGKVEPGEDPAAALHRELAEELGVRVDLGQVVPARIAQLDEATRQAWRELYAQGGRYQDQVDGDFSANRPQDAQEARDWPLVGELRMRVWPAQLIPAGTPELVPGEGHQELRWVPWDQVFDLDWLPADLPIIAAIRDTLRPDLAD</sequence>
<dbReference type="GO" id="GO:0044716">
    <property type="term" value="F:8-oxo-GDP phosphatase activity"/>
    <property type="evidence" value="ECO:0007669"/>
    <property type="project" value="TreeGrafter"/>
</dbReference>
<keyword evidence="5" id="KW-0479">Metal-binding</keyword>
<evidence type="ECO:0000256" key="10">
    <source>
        <dbReference type="ARBA" id="ARBA00035861"/>
    </source>
</evidence>
<keyword evidence="9" id="KW-0234">DNA repair</keyword>
<evidence type="ECO:0000256" key="6">
    <source>
        <dbReference type="ARBA" id="ARBA00022763"/>
    </source>
</evidence>